<dbReference type="EMBL" id="JAFKCV010000003">
    <property type="protein sequence ID" value="MBN7824957.1"/>
    <property type="molecule type" value="Genomic_DNA"/>
</dbReference>
<gene>
    <name evidence="3" type="ORF">J0A66_06930</name>
</gene>
<dbReference type="InterPro" id="IPR050423">
    <property type="entry name" value="UPF0337_stress_rsp"/>
</dbReference>
<dbReference type="Proteomes" id="UP000664654">
    <property type="component" value="Unassembled WGS sequence"/>
</dbReference>
<comment type="similarity">
    <text evidence="1">Belongs to the UPF0337 (CsbD) family.</text>
</comment>
<evidence type="ECO:0000313" key="3">
    <source>
        <dbReference type="EMBL" id="MBN7824957.1"/>
    </source>
</evidence>
<dbReference type="PIRSF" id="PIRSF039008">
    <property type="entry name" value="YjbJ"/>
    <property type="match status" value="1"/>
</dbReference>
<comment type="caution">
    <text evidence="3">The sequence shown here is derived from an EMBL/GenBank/DDBJ whole genome shotgun (WGS) entry which is preliminary data.</text>
</comment>
<dbReference type="Pfam" id="PF05532">
    <property type="entry name" value="CsbD"/>
    <property type="match status" value="1"/>
</dbReference>
<feature type="domain" description="CsbD-like" evidence="2">
    <location>
        <begin position="5"/>
        <end position="55"/>
    </location>
</feature>
<evidence type="ECO:0000256" key="1">
    <source>
        <dbReference type="ARBA" id="ARBA00009129"/>
    </source>
</evidence>
<evidence type="ECO:0000259" key="2">
    <source>
        <dbReference type="Pfam" id="PF05532"/>
    </source>
</evidence>
<dbReference type="SUPFAM" id="SSF69047">
    <property type="entry name" value="Hypothetical protein YjbJ"/>
    <property type="match status" value="1"/>
</dbReference>
<dbReference type="Gene3D" id="1.10.1470.10">
    <property type="entry name" value="YjbJ"/>
    <property type="match status" value="1"/>
</dbReference>
<protein>
    <submittedName>
        <fullName evidence="3">CsbD family protein</fullName>
    </submittedName>
</protein>
<proteinExistence type="inferred from homology"/>
<accession>A0A939IQU5</accession>
<evidence type="ECO:0000313" key="4">
    <source>
        <dbReference type="Proteomes" id="UP000664654"/>
    </source>
</evidence>
<dbReference type="RefSeq" id="WP_206573067.1">
    <property type="nucleotide sequence ID" value="NZ_JAFKCV010000003.1"/>
</dbReference>
<keyword evidence="4" id="KW-1185">Reference proteome</keyword>
<name>A0A939IQU5_9ALTE</name>
<reference evidence="3" key="1">
    <citation type="submission" date="2021-03" db="EMBL/GenBank/DDBJ databases">
        <title>novel species isolated from a fishpond in China.</title>
        <authorList>
            <person name="Lu H."/>
            <person name="Cai Z."/>
        </authorList>
    </citation>
    <scope>NUCLEOTIDE SEQUENCE</scope>
    <source>
        <strain evidence="3">JCM 30855</strain>
    </source>
</reference>
<dbReference type="AlphaFoldDB" id="A0A939IQU5"/>
<sequence>MSNDINEGQWRQMRGSVKEKWGKLTDDEVEEMEGKFENFYGKMQEKYGMSKQQAREAFEDLRR</sequence>
<dbReference type="InterPro" id="IPR026042">
    <property type="entry name" value="YjbJ"/>
</dbReference>
<dbReference type="PANTHER" id="PTHR34977:SF1">
    <property type="entry name" value="UPF0337 PROTEIN YJBJ"/>
    <property type="match status" value="1"/>
</dbReference>
<dbReference type="PANTHER" id="PTHR34977">
    <property type="entry name" value="UPF0337 PROTEIN YJBJ"/>
    <property type="match status" value="1"/>
</dbReference>
<dbReference type="InterPro" id="IPR008462">
    <property type="entry name" value="CsbD"/>
</dbReference>
<organism evidence="3 4">
    <name type="scientific">Bowmanella dokdonensis</name>
    <dbReference type="NCBI Taxonomy" id="751969"/>
    <lineage>
        <taxon>Bacteria</taxon>
        <taxon>Pseudomonadati</taxon>
        <taxon>Pseudomonadota</taxon>
        <taxon>Gammaproteobacteria</taxon>
        <taxon>Alteromonadales</taxon>
        <taxon>Alteromonadaceae</taxon>
        <taxon>Bowmanella</taxon>
    </lineage>
</organism>
<dbReference type="InterPro" id="IPR036629">
    <property type="entry name" value="YjbJ_sf"/>
</dbReference>